<dbReference type="Gene3D" id="3.40.50.150">
    <property type="entry name" value="Vaccinia Virus protein VP39"/>
    <property type="match status" value="1"/>
</dbReference>
<dbReference type="PANTHER" id="PTHR22807:SF70">
    <property type="entry name" value="TRNA_RRNA CYTOSINE-C5-METHYLASE, NOL1_NOP2_SUN FAMILY, FUSED TO N-TERMINAL NUSB REGULATOR DOMAIN"/>
    <property type="match status" value="1"/>
</dbReference>
<evidence type="ECO:0000256" key="2">
    <source>
        <dbReference type="ARBA" id="ARBA00022679"/>
    </source>
</evidence>
<reference evidence="14 15" key="2">
    <citation type="journal article" date="2015" name="Genome Announc.">
        <title>Complete Genome Sequences of Evolved Arsenate-Resistant Metallosphaera sedula Strains.</title>
        <authorList>
            <person name="Ai C."/>
            <person name="McCarthy S."/>
            <person name="Schackwitz W."/>
            <person name="Martin J."/>
            <person name="Lipzen A."/>
            <person name="Blum P."/>
        </authorList>
    </citation>
    <scope>NUCLEOTIDE SEQUENCE [LARGE SCALE GENOMIC DNA]</scope>
    <source>
        <strain evidence="9 15">ARS120-1</strain>
        <strain evidence="10 14">ARS120-2</strain>
        <strain evidence="7 17">ARS50-1</strain>
        <strain evidence="8 16">ARS50-2</strain>
    </source>
</reference>
<evidence type="ECO:0000313" key="9">
    <source>
        <dbReference type="EMBL" id="AKV79521.1"/>
    </source>
</evidence>
<dbReference type="SUPFAM" id="SSF53335">
    <property type="entry name" value="S-adenosyl-L-methionine-dependent methyltransferases"/>
    <property type="match status" value="1"/>
</dbReference>
<evidence type="ECO:0000313" key="10">
    <source>
        <dbReference type="EMBL" id="AKV81766.1"/>
    </source>
</evidence>
<feature type="domain" description="SAM-dependent MTase RsmB/NOP-type" evidence="5">
    <location>
        <begin position="94"/>
        <end position="362"/>
    </location>
</feature>
<evidence type="ECO:0000313" key="17">
    <source>
        <dbReference type="Proteomes" id="UP000068832"/>
    </source>
</evidence>
<evidence type="ECO:0000256" key="1">
    <source>
        <dbReference type="ARBA" id="ARBA00022603"/>
    </source>
</evidence>
<dbReference type="Proteomes" id="UP000062398">
    <property type="component" value="Chromosome"/>
</dbReference>
<evidence type="ECO:0000313" key="13">
    <source>
        <dbReference type="Proteomes" id="UP000056255"/>
    </source>
</evidence>
<keyword evidence="1 7" id="KW-0489">Methyltransferase</keyword>
<dbReference type="PANTHER" id="PTHR22807">
    <property type="entry name" value="NOP2 YEAST -RELATED NOL1/NOP2/FMU SUN DOMAIN-CONTAINING"/>
    <property type="match status" value="1"/>
</dbReference>
<dbReference type="EMBL" id="CP012173">
    <property type="protein sequence ID" value="AKV77271.1"/>
    <property type="molecule type" value="Genomic_DNA"/>
</dbReference>
<dbReference type="GO" id="GO:0008173">
    <property type="term" value="F:RNA methyltransferase activity"/>
    <property type="evidence" value="ECO:0007669"/>
    <property type="project" value="InterPro"/>
</dbReference>
<dbReference type="PATRIC" id="fig|43687.5.peg.2258"/>
<accession>A0A088E887</accession>
<dbReference type="InterPro" id="IPR049560">
    <property type="entry name" value="MeTrfase_RsmB-F_NOP2_cat"/>
</dbReference>
<dbReference type="InterPro" id="IPR001678">
    <property type="entry name" value="MeTrfase_RsmB-F_NOP2_dom"/>
</dbReference>
<evidence type="ECO:0000313" key="15">
    <source>
        <dbReference type="Proteomes" id="UP000062398"/>
    </source>
</evidence>
<dbReference type="InterPro" id="IPR029063">
    <property type="entry name" value="SAM-dependent_MTases_sf"/>
</dbReference>
<gene>
    <name evidence="6" type="ORF">HA72_2100</name>
    <name evidence="7" type="ORF">MsedA_2151</name>
    <name evidence="8" type="ORF">MsedB_2153</name>
    <name evidence="9" type="ORF">MsedC_2151</name>
    <name evidence="10" type="ORF">MsedD_2152</name>
    <name evidence="11" type="ORF">MsedE_2153</name>
</gene>
<dbReference type="EMBL" id="CP012176">
    <property type="protein sequence ID" value="AKV83999.1"/>
    <property type="molecule type" value="Genomic_DNA"/>
</dbReference>
<evidence type="ECO:0000313" key="8">
    <source>
        <dbReference type="EMBL" id="AKV77271.1"/>
    </source>
</evidence>
<name>A0A088E887_9CREN</name>
<proteinExistence type="predicted"/>
<evidence type="ECO:0000313" key="16">
    <source>
        <dbReference type="Proteomes" id="UP000062475"/>
    </source>
</evidence>
<dbReference type="PROSITE" id="PS51686">
    <property type="entry name" value="SAM_MT_RSMB_NOP"/>
    <property type="match status" value="1"/>
</dbReference>
<evidence type="ECO:0000256" key="4">
    <source>
        <dbReference type="ARBA" id="ARBA00022884"/>
    </source>
</evidence>
<dbReference type="Proteomes" id="UP000061362">
    <property type="component" value="Chromosome"/>
</dbReference>
<dbReference type="Proteomes" id="UP000062475">
    <property type="component" value="Chromosome"/>
</dbReference>
<dbReference type="GO" id="GO:0003723">
    <property type="term" value="F:RNA binding"/>
    <property type="evidence" value="ECO:0007669"/>
    <property type="project" value="UniProtKB-KW"/>
</dbReference>
<evidence type="ECO:0000313" key="11">
    <source>
        <dbReference type="EMBL" id="AKV83999.1"/>
    </source>
</evidence>
<dbReference type="EMBL" id="CP012174">
    <property type="protein sequence ID" value="AKV79521.1"/>
    <property type="molecule type" value="Genomic_DNA"/>
</dbReference>
<evidence type="ECO:0000313" key="7">
    <source>
        <dbReference type="EMBL" id="AKV75033.1"/>
    </source>
</evidence>
<dbReference type="Proteomes" id="UP000068832">
    <property type="component" value="Chromosome"/>
</dbReference>
<dbReference type="EMBL" id="CP012175">
    <property type="protein sequence ID" value="AKV81766.1"/>
    <property type="molecule type" value="Genomic_DNA"/>
</dbReference>
<evidence type="ECO:0000313" key="12">
    <source>
        <dbReference type="Proteomes" id="UP000029084"/>
    </source>
</evidence>
<dbReference type="GO" id="GO:0001510">
    <property type="term" value="P:RNA methylation"/>
    <property type="evidence" value="ECO:0007669"/>
    <property type="project" value="InterPro"/>
</dbReference>
<dbReference type="Pfam" id="PF01189">
    <property type="entry name" value="Methyltr_RsmB-F"/>
    <property type="match status" value="1"/>
</dbReference>
<protein>
    <submittedName>
        <fullName evidence="6">Fmu (Sun) domain protein</fullName>
    </submittedName>
    <submittedName>
        <fullName evidence="7">RNA methyltransferase</fullName>
    </submittedName>
</protein>
<evidence type="ECO:0000256" key="3">
    <source>
        <dbReference type="ARBA" id="ARBA00022691"/>
    </source>
</evidence>
<dbReference type="PRINTS" id="PR02008">
    <property type="entry name" value="RCMTFAMILY"/>
</dbReference>
<dbReference type="EMBL" id="CP012172">
    <property type="protein sequence ID" value="AKV75033.1"/>
    <property type="molecule type" value="Genomic_DNA"/>
</dbReference>
<organism evidence="6 12">
    <name type="scientific">Metallosphaera sedula</name>
    <dbReference type="NCBI Taxonomy" id="43687"/>
    <lineage>
        <taxon>Archaea</taxon>
        <taxon>Thermoproteota</taxon>
        <taxon>Thermoprotei</taxon>
        <taxon>Sulfolobales</taxon>
        <taxon>Sulfolobaceae</taxon>
        <taxon>Metallosphaera</taxon>
    </lineage>
</organism>
<evidence type="ECO:0000313" key="14">
    <source>
        <dbReference type="Proteomes" id="UP000061362"/>
    </source>
</evidence>
<dbReference type="AlphaFoldDB" id="A0A088E887"/>
<keyword evidence="4" id="KW-0694">RNA-binding</keyword>
<reference evidence="11 13" key="3">
    <citation type="submission" date="2015-07" db="EMBL/GenBank/DDBJ databases">
        <title>Physiological, transcriptional responses and genome re-sequencing of acid resistant extremely thermoacidophilic Metallosphaera sedula SARC-M1.</title>
        <authorList>
            <person name="Ai C."/>
            <person name="McCarthy S."/>
            <person name="Eckrich V."/>
            <person name="Rudrappa D."/>
            <person name="Qiu G."/>
            <person name="Blum P."/>
        </authorList>
    </citation>
    <scope>NUCLEOTIDE SEQUENCE [LARGE SCALE GENOMIC DNA]</scope>
    <source>
        <strain evidence="11 13">SARC-M1</strain>
    </source>
</reference>
<keyword evidence="2 7" id="KW-0808">Transferase</keyword>
<dbReference type="Proteomes" id="UP000029084">
    <property type="component" value="Chromosome"/>
</dbReference>
<keyword evidence="3" id="KW-0949">S-adenosyl-L-methionine</keyword>
<evidence type="ECO:0000259" key="5">
    <source>
        <dbReference type="PROSITE" id="PS51686"/>
    </source>
</evidence>
<dbReference type="Proteomes" id="UP000056255">
    <property type="component" value="Chromosome"/>
</dbReference>
<sequence length="363" mass="41121">MSDVVDFLSSVLHFCERGDPLPVAFSKAKSIKRVRNVDYDEMFELSRKLVLSYYALEGKSARKKVTSFLNKGSKVSLPPWMSEELKELIDLDAYLKSAELGRYKWFRVNRILADEDDVLSSLETQGIKFERDEDFNYLFRVISGNITKTKEFDDFKIIVQDKASVAVVQALGPEKGDVILELASAPGLKAELIYELTQGDVYLILAELNHKRLDKEIKLLSTLGVDLGKVDFINQDSTRNSVLRADKVLIDAPCSSSGIFYKEPTVLLTLRDRDKVENFSKLQKLMIKEAFNISFKKAVYSVCSIFPEEGEVIMDEYVDKLMTTEVGGIEGYGKHKSGKLSRRYFGHIHGTEDFFIATLRGVS</sequence>
<reference evidence="6 12" key="1">
    <citation type="journal article" date="2014" name="J. Bacteriol.">
        <title>Role of an Archaeal PitA Transporter in the Copper and Arsenic Resistance of Metallosphaera sedula, an Extreme Thermoacidophile.</title>
        <authorList>
            <person name="McCarthy S."/>
            <person name="Ai C."/>
            <person name="Wheaton G."/>
            <person name="Tevatia R."/>
            <person name="Eckrich V."/>
            <person name="Kelly R."/>
            <person name="Blum P."/>
        </authorList>
    </citation>
    <scope>NUCLEOTIDE SEQUENCE [LARGE SCALE GENOMIC DNA]</scope>
    <source>
        <strain evidence="6 12">CuR1</strain>
    </source>
</reference>
<dbReference type="InterPro" id="IPR023267">
    <property type="entry name" value="RCMT"/>
</dbReference>
<dbReference type="OMA" id="HAYVFEI"/>
<dbReference type="EMBL" id="CP008822">
    <property type="protein sequence ID" value="AIM28223.1"/>
    <property type="molecule type" value="Genomic_DNA"/>
</dbReference>
<evidence type="ECO:0000313" key="6">
    <source>
        <dbReference type="EMBL" id="AIM28223.1"/>
    </source>
</evidence>